<feature type="domain" description="DUF3496" evidence="3">
    <location>
        <begin position="1311"/>
        <end position="1401"/>
    </location>
</feature>
<dbReference type="Pfam" id="PF12001">
    <property type="entry name" value="DUF3496"/>
    <property type="match status" value="1"/>
</dbReference>
<feature type="region of interest" description="Disordered" evidence="2">
    <location>
        <begin position="159"/>
        <end position="186"/>
    </location>
</feature>
<feature type="region of interest" description="Disordered" evidence="2">
    <location>
        <begin position="734"/>
        <end position="768"/>
    </location>
</feature>
<organism evidence="4 5">
    <name type="scientific">Mus caroli</name>
    <name type="common">Ryukyu mouse</name>
    <name type="synonym">Ricefield mouse</name>
    <dbReference type="NCBI Taxonomy" id="10089"/>
    <lineage>
        <taxon>Eukaryota</taxon>
        <taxon>Metazoa</taxon>
        <taxon>Chordata</taxon>
        <taxon>Craniata</taxon>
        <taxon>Vertebrata</taxon>
        <taxon>Euteleostomi</taxon>
        <taxon>Mammalia</taxon>
        <taxon>Eutheria</taxon>
        <taxon>Euarchontoglires</taxon>
        <taxon>Glires</taxon>
        <taxon>Rodentia</taxon>
        <taxon>Myomorpha</taxon>
        <taxon>Muroidea</taxon>
        <taxon>Muridae</taxon>
        <taxon>Murinae</taxon>
        <taxon>Mus</taxon>
        <taxon>Mus</taxon>
    </lineage>
</organism>
<protein>
    <submittedName>
        <fullName evidence="5">Uncharacterized protein LOC110300178</fullName>
    </submittedName>
</protein>
<feature type="region of interest" description="Disordered" evidence="2">
    <location>
        <begin position="1"/>
        <end position="93"/>
    </location>
</feature>
<evidence type="ECO:0000313" key="5">
    <source>
        <dbReference type="RefSeq" id="XP_021025906.1"/>
    </source>
</evidence>
<feature type="compositionally biased region" description="Basic residues" evidence="2">
    <location>
        <begin position="1063"/>
        <end position="1078"/>
    </location>
</feature>
<feature type="compositionally biased region" description="Basic and acidic residues" evidence="2">
    <location>
        <begin position="744"/>
        <end position="761"/>
    </location>
</feature>
<feature type="coiled-coil region" evidence="1">
    <location>
        <begin position="1225"/>
        <end position="1290"/>
    </location>
</feature>
<feature type="region of interest" description="Disordered" evidence="2">
    <location>
        <begin position="513"/>
        <end position="598"/>
    </location>
</feature>
<feature type="region of interest" description="Disordered" evidence="2">
    <location>
        <begin position="808"/>
        <end position="849"/>
    </location>
</feature>
<feature type="coiled-coil region" evidence="1">
    <location>
        <begin position="1128"/>
        <end position="1162"/>
    </location>
</feature>
<proteinExistence type="predicted"/>
<accession>A0A6P5Q7Z2</accession>
<feature type="region of interest" description="Disordered" evidence="2">
    <location>
        <begin position="678"/>
        <end position="709"/>
    </location>
</feature>
<dbReference type="GeneID" id="110300178"/>
<feature type="region of interest" description="Disordered" evidence="2">
    <location>
        <begin position="387"/>
        <end position="469"/>
    </location>
</feature>
<feature type="region of interest" description="Disordered" evidence="2">
    <location>
        <begin position="1051"/>
        <end position="1115"/>
    </location>
</feature>
<feature type="compositionally biased region" description="Basic and acidic residues" evidence="2">
    <location>
        <begin position="31"/>
        <end position="44"/>
    </location>
</feature>
<feature type="compositionally biased region" description="Basic and acidic residues" evidence="2">
    <location>
        <begin position="159"/>
        <end position="172"/>
    </location>
</feature>
<keyword evidence="4" id="KW-1185">Reference proteome</keyword>
<name>A0A6P5Q7Z2_MUSCR</name>
<dbReference type="RefSeq" id="XP_021025906.1">
    <property type="nucleotide sequence ID" value="XM_021170247.1"/>
</dbReference>
<reference evidence="5" key="1">
    <citation type="submission" date="2025-08" db="UniProtKB">
        <authorList>
            <consortium name="RefSeq"/>
        </authorList>
    </citation>
    <scope>IDENTIFICATION</scope>
</reference>
<dbReference type="KEGG" id="mcal:110300178"/>
<evidence type="ECO:0000256" key="2">
    <source>
        <dbReference type="SAM" id="MobiDB-lite"/>
    </source>
</evidence>
<evidence type="ECO:0000259" key="3">
    <source>
        <dbReference type="Pfam" id="PF12001"/>
    </source>
</evidence>
<feature type="compositionally biased region" description="Basic and acidic residues" evidence="2">
    <location>
        <begin position="1"/>
        <end position="11"/>
    </location>
</feature>
<feature type="region of interest" description="Disordered" evidence="2">
    <location>
        <begin position="871"/>
        <end position="926"/>
    </location>
</feature>
<feature type="compositionally biased region" description="Basic and acidic residues" evidence="2">
    <location>
        <begin position="810"/>
        <end position="820"/>
    </location>
</feature>
<feature type="compositionally biased region" description="Basic and acidic residues" evidence="2">
    <location>
        <begin position="908"/>
        <end position="925"/>
    </location>
</feature>
<sequence length="1525" mass="170663">MTPIETKDPVSKEPWTTKDAPTFTSEPDLEVTLKEDHNRFDDSRNIQSLRIREGPPNTSGNVSVAADPRRERTNRQAAESAKEYPPLMSTNKMKDSVPDKVITIKEVGIVQLEGPAVKLTSEREPNRQDGFKRNPPSNICKQIPAQDVGYLSIAKHQRGEKMVPSREKEFSKKCPQSKPTIVEEESVSKEAWDMTPVKAFLEDTSNDYPLSKPTVEKNDYVPNEVSDIKHGKWFQENCPKEYVQLKLPIEERDSFPREAPPVDQAKLHCADEPTSVKNSSRITRCVRQNAAVSAKATSVEDQKCPDDHEKNQRAAAFKRPQTKNIEYLSMATDKSRENFAEDQEEAEPITNISEGKQEWCDSRHTQRQGIGNLFLAEDQRCDSSIQDEEEDFPEEYVQLKPLDKEKTPFPRDAPAKKEVKTFGTEPDENLSSEEDQGWLDDCEEEHPKNVFKEPPPKDTVHLSMPKDEGGVNVIGVRCSQGKGFPAEYPELKVSIEKQDFVPTEDSILNQEKSFLAGPKPEQLRWEEEQTGWRGRDKKQRKQAIFERLQLKRNTRVSIDPPKSVRNTRAAEDRGATTVQPRPQEDQTGWHAIDKKPQKPVFVRVQRRWRARTSMEPEKSGEDTGAAQEKATHIYLSGATTVQPRPQEDWTGWHAIDKKPQKPIAERFQPRWNARVSLNPEESGENMGVAEEKGSTTVQPRPEENQMRWGGSEKMQWKPILERFQLKWSARVSVGPEKSRRHRGAGKDKVEPTVRVSSEQHSRCHSSVKKPQLHILERLQRKWSVRVCMETNQRKGKTKAAQMTYSSDEYPELKTATEKQDSVPVEDPEMNHEMSSTPETDLQVKSKEKKQTQAYENIQSVDIGQVSMTVGQRSKNTVSGEEEAESDLNMTSGDELNRCYSSESNQSLVEEKMQKPESNGTDRDEYPSAAAASAAGVAGAAAGASVGAAAAGGSAVVIGGGAASGASGGAPPGVVGGAGGVAPAAGGSGTDGGVVGAGGNFVTAGAAAAAAPDAAPTAASAAAAATSTAAASAVASAMEELVLQRRSGEINNQRFLTKENARHDRPRKKTSKEKHKVTKQVRAVVDVTQLSESVSEDDSGRPFKKQGSLNSDHASIDLKKVNELPGKRNKKIETEKNDLKKEISETREEKSKLEDEVVQGDEEFWKLRFTLRKELEETKNIHCIYEIMKKHLNEKEDQHKERAAVAQLATHLRTRDRELRITRDTLKELQEAQDQHIDAIKLAQKMKDDLQRVEHENSELKVKVKEQAKKIEKLSRRLQNSRERLGQSSKLTQSGVRETLEVLCKNNVSPMNQIGVRIHSLRSEPSQRKTVQDPNTSSLKSYEQQCIEELRISNALLYGLYNLHRNKRLEESRTKVHITVEQDTSPLSTSETRFDLKSPCVACACPHPYVFPREAGVIPGNPRSSNYSSQRCHRTTEDEEKSFKELTELKQTLEYKLYHQKKKNDEIEKEIIGDISWDHSICTKHPANFSYHSLGDVASAEATAPGPGATSEDDKALPLIISLIKK</sequence>
<evidence type="ECO:0000313" key="4">
    <source>
        <dbReference type="Proteomes" id="UP000515126"/>
    </source>
</evidence>
<feature type="compositionally biased region" description="Basic and acidic residues" evidence="2">
    <location>
        <begin position="445"/>
        <end position="469"/>
    </location>
</feature>
<feature type="compositionally biased region" description="Polar residues" evidence="2">
    <location>
        <begin position="887"/>
        <end position="907"/>
    </location>
</feature>
<feature type="compositionally biased region" description="Acidic residues" evidence="2">
    <location>
        <begin position="425"/>
        <end position="444"/>
    </location>
</feature>
<feature type="compositionally biased region" description="Basic and acidic residues" evidence="2">
    <location>
        <begin position="401"/>
        <end position="420"/>
    </location>
</feature>
<dbReference type="InterPro" id="IPR021885">
    <property type="entry name" value="DUF3496"/>
</dbReference>
<gene>
    <name evidence="5" type="primary">LOC110300178</name>
</gene>
<keyword evidence="1" id="KW-0175">Coiled coil</keyword>
<evidence type="ECO:0000256" key="1">
    <source>
        <dbReference type="SAM" id="Coils"/>
    </source>
</evidence>
<dbReference type="Proteomes" id="UP000515126">
    <property type="component" value="Chromosome 8"/>
</dbReference>